<evidence type="ECO:0000256" key="1">
    <source>
        <dbReference type="ARBA" id="ARBA00009798"/>
    </source>
</evidence>
<dbReference type="PIRSF" id="PIRSF006181">
    <property type="entry name" value="EbsC_YbaK"/>
    <property type="match status" value="1"/>
</dbReference>
<evidence type="ECO:0000256" key="3">
    <source>
        <dbReference type="ARBA" id="ARBA00023239"/>
    </source>
</evidence>
<name>A0A4V3RLL5_9CLOT</name>
<comment type="similarity">
    <text evidence="1 4">Belongs to the prolyl-tRNA editing family. YbaK/EbsC subfamily.</text>
</comment>
<protein>
    <recommendedName>
        <fullName evidence="4">Cys-tRNA(Pro)/Cys-tRNA(Cys) deacylase</fullName>
        <ecNumber evidence="4">4.2.-.-</ecNumber>
    </recommendedName>
</protein>
<dbReference type="OrthoDB" id="9809296at2"/>
<dbReference type="CDD" id="cd00002">
    <property type="entry name" value="YbaK_deacylase"/>
    <property type="match status" value="1"/>
</dbReference>
<dbReference type="PANTHER" id="PTHR30411">
    <property type="entry name" value="CYTOPLASMIC PROTEIN"/>
    <property type="match status" value="1"/>
</dbReference>
<evidence type="ECO:0000313" key="7">
    <source>
        <dbReference type="Proteomes" id="UP000306888"/>
    </source>
</evidence>
<dbReference type="NCBIfam" id="TIGR00011">
    <property type="entry name" value="YbaK_EbsC"/>
    <property type="match status" value="1"/>
</dbReference>
<accession>A0A4V3RLL5</accession>
<gene>
    <name evidence="6" type="primary">ybaK</name>
    <name evidence="6" type="ORF">E5347_05115</name>
</gene>
<comment type="caution">
    <text evidence="6">The sequence shown here is derived from an EMBL/GenBank/DDBJ whole genome shotgun (WGS) entry which is preliminary data.</text>
</comment>
<dbReference type="GO" id="GO:0016829">
    <property type="term" value="F:lyase activity"/>
    <property type="evidence" value="ECO:0007669"/>
    <property type="project" value="UniProtKB-KW"/>
</dbReference>
<dbReference type="Gene3D" id="3.90.960.10">
    <property type="entry name" value="YbaK/aminoacyl-tRNA synthetase-associated domain"/>
    <property type="match status" value="1"/>
</dbReference>
<keyword evidence="2 4" id="KW-0648">Protein biosynthesis</keyword>
<dbReference type="EMBL" id="SRYR01000001">
    <property type="protein sequence ID" value="TGY44200.1"/>
    <property type="molecule type" value="Genomic_DNA"/>
</dbReference>
<evidence type="ECO:0000256" key="4">
    <source>
        <dbReference type="PIRNR" id="PIRNR006181"/>
    </source>
</evidence>
<dbReference type="Proteomes" id="UP000306888">
    <property type="component" value="Unassembled WGS sequence"/>
</dbReference>
<keyword evidence="3 4" id="KW-0456">Lyase</keyword>
<dbReference type="RefSeq" id="WP_136005236.1">
    <property type="nucleotide sequence ID" value="NZ_SRYR01000001.1"/>
</dbReference>
<evidence type="ECO:0000259" key="5">
    <source>
        <dbReference type="Pfam" id="PF04073"/>
    </source>
</evidence>
<dbReference type="EC" id="4.2.-.-" evidence="4"/>
<proteinExistence type="inferred from homology"/>
<dbReference type="GO" id="GO:0006412">
    <property type="term" value="P:translation"/>
    <property type="evidence" value="ECO:0007669"/>
    <property type="project" value="UniProtKB-KW"/>
</dbReference>
<dbReference type="InterPro" id="IPR004369">
    <property type="entry name" value="Prolyl-tRNA_editing_YbaK/EbsC"/>
</dbReference>
<feature type="domain" description="YbaK/aminoacyl-tRNA synthetase-associated" evidence="5">
    <location>
        <begin position="39"/>
        <end position="150"/>
    </location>
</feature>
<reference evidence="6 7" key="1">
    <citation type="submission" date="2019-04" db="EMBL/GenBank/DDBJ databases">
        <title>Microbes associate with the intestines of laboratory mice.</title>
        <authorList>
            <person name="Navarre W."/>
            <person name="Wong E."/>
            <person name="Huang K."/>
            <person name="Tropini C."/>
            <person name="Ng K."/>
            <person name="Yu B."/>
        </authorList>
    </citation>
    <scope>NUCLEOTIDE SEQUENCE [LARGE SCALE GENOMIC DNA]</scope>
    <source>
        <strain evidence="6 7">NM50_B9-20</strain>
    </source>
</reference>
<evidence type="ECO:0000256" key="2">
    <source>
        <dbReference type="ARBA" id="ARBA00022917"/>
    </source>
</evidence>
<dbReference type="InterPro" id="IPR036754">
    <property type="entry name" value="YbaK/aa-tRNA-synt-asso_dom_sf"/>
</dbReference>
<dbReference type="PANTHER" id="PTHR30411:SF0">
    <property type="entry name" value="CYS-TRNA(PRO)_CYS-TRNA(CYS) DEACYLASE YBAK"/>
    <property type="match status" value="1"/>
</dbReference>
<keyword evidence="7" id="KW-1185">Reference proteome</keyword>
<dbReference type="SUPFAM" id="SSF55826">
    <property type="entry name" value="YbaK/ProRS associated domain"/>
    <property type="match status" value="1"/>
</dbReference>
<organism evidence="6 7">
    <name type="scientific">Clostridium sartagoforme</name>
    <dbReference type="NCBI Taxonomy" id="84031"/>
    <lineage>
        <taxon>Bacteria</taxon>
        <taxon>Bacillati</taxon>
        <taxon>Bacillota</taxon>
        <taxon>Clostridia</taxon>
        <taxon>Eubacteriales</taxon>
        <taxon>Clostridiaceae</taxon>
        <taxon>Clostridium</taxon>
    </lineage>
</organism>
<dbReference type="GO" id="GO:0002161">
    <property type="term" value="F:aminoacyl-tRNA deacylase activity"/>
    <property type="evidence" value="ECO:0007669"/>
    <property type="project" value="InterPro"/>
</dbReference>
<evidence type="ECO:0000313" key="6">
    <source>
        <dbReference type="EMBL" id="TGY44200.1"/>
    </source>
</evidence>
<dbReference type="AlphaFoldDB" id="A0A4V3RLL5"/>
<dbReference type="Pfam" id="PF04073">
    <property type="entry name" value="tRNA_edit"/>
    <property type="match status" value="1"/>
</dbReference>
<sequence>MSKEKSIKTNAMRILDKKNVQYSVTTYDTSDGKIDGVSVAEKVNRNKEEVFKTLVTTSNSKNLYVFLIPVAEELDLKKSAKAVGEKSIEMLKSKDLLPLTGYIHGGCSPIGMKKEYKTIINESAKELNEIVFSAGKIGYQINIKMLELEKVLNFTYVDVIK</sequence>
<dbReference type="InterPro" id="IPR007214">
    <property type="entry name" value="YbaK/aa-tRNA-synth-assoc-dom"/>
</dbReference>